<dbReference type="InterPro" id="IPR037171">
    <property type="entry name" value="NagB/RpiA_transferase-like"/>
</dbReference>
<dbReference type="SUPFAM" id="SSF100950">
    <property type="entry name" value="NagB/RpiA/CoA transferase-like"/>
    <property type="match status" value="1"/>
</dbReference>
<dbReference type="PANTHER" id="PTHR34294">
    <property type="entry name" value="TRANSCRIPTIONAL REGULATOR-RELATED"/>
    <property type="match status" value="1"/>
</dbReference>
<keyword evidence="4" id="KW-0804">Transcription</keyword>
<dbReference type="Gene3D" id="1.10.10.60">
    <property type="entry name" value="Homeodomain-like"/>
    <property type="match status" value="1"/>
</dbReference>
<comment type="similarity">
    <text evidence="1">Belongs to the SorC transcriptional regulatory family.</text>
</comment>
<evidence type="ECO:0000256" key="2">
    <source>
        <dbReference type="ARBA" id="ARBA00023015"/>
    </source>
</evidence>
<dbReference type="EMBL" id="CACRSL010000003">
    <property type="protein sequence ID" value="VYS86352.1"/>
    <property type="molecule type" value="Genomic_DNA"/>
</dbReference>
<dbReference type="Pfam" id="PF04198">
    <property type="entry name" value="Sugar-bind"/>
    <property type="match status" value="1"/>
</dbReference>
<organism evidence="6">
    <name type="scientific">uncultured Anaerotruncus sp</name>
    <dbReference type="NCBI Taxonomy" id="905011"/>
    <lineage>
        <taxon>Bacteria</taxon>
        <taxon>Bacillati</taxon>
        <taxon>Bacillota</taxon>
        <taxon>Clostridia</taxon>
        <taxon>Eubacteriales</taxon>
        <taxon>Oscillospiraceae</taxon>
        <taxon>Anaerotruncus</taxon>
        <taxon>environmental samples</taxon>
    </lineage>
</organism>
<gene>
    <name evidence="6" type="primary">sorC</name>
    <name evidence="6" type="ORF">AULFYP135_00681</name>
</gene>
<evidence type="ECO:0000256" key="4">
    <source>
        <dbReference type="ARBA" id="ARBA00023163"/>
    </source>
</evidence>
<evidence type="ECO:0000256" key="1">
    <source>
        <dbReference type="ARBA" id="ARBA00010466"/>
    </source>
</evidence>
<feature type="domain" description="Sugar-binding" evidence="5">
    <location>
        <begin position="68"/>
        <end position="301"/>
    </location>
</feature>
<dbReference type="Gene3D" id="3.40.50.1360">
    <property type="match status" value="1"/>
</dbReference>
<name>A0A6N2RZK3_9FIRM</name>
<evidence type="ECO:0000313" key="6">
    <source>
        <dbReference type="EMBL" id="VYS86352.1"/>
    </source>
</evidence>
<dbReference type="GO" id="GO:0030246">
    <property type="term" value="F:carbohydrate binding"/>
    <property type="evidence" value="ECO:0007669"/>
    <property type="project" value="InterPro"/>
</dbReference>
<keyword evidence="3" id="KW-0238">DNA-binding</keyword>
<dbReference type="PANTHER" id="PTHR34294:SF1">
    <property type="entry name" value="TRANSCRIPTIONAL REGULATOR LSRR"/>
    <property type="match status" value="1"/>
</dbReference>
<proteinExistence type="inferred from homology"/>
<reference evidence="6" key="1">
    <citation type="submission" date="2019-11" db="EMBL/GenBank/DDBJ databases">
        <authorList>
            <person name="Feng L."/>
        </authorList>
    </citation>
    <scope>NUCLEOTIDE SEQUENCE</scope>
    <source>
        <strain evidence="6">AundefinedLFYP135</strain>
    </source>
</reference>
<protein>
    <submittedName>
        <fullName evidence="6">Sorbitol operon regulator</fullName>
    </submittedName>
</protein>
<dbReference type="InterPro" id="IPR007324">
    <property type="entry name" value="Sugar-bd_dom_put"/>
</dbReference>
<dbReference type="InterPro" id="IPR051054">
    <property type="entry name" value="SorC_transcr_regulators"/>
</dbReference>
<evidence type="ECO:0000259" key="5">
    <source>
        <dbReference type="Pfam" id="PF04198"/>
    </source>
</evidence>
<keyword evidence="2" id="KW-0805">Transcription regulation</keyword>
<dbReference type="InterPro" id="IPR036390">
    <property type="entry name" value="WH_DNA-bd_sf"/>
</dbReference>
<dbReference type="SUPFAM" id="SSF46785">
    <property type="entry name" value="Winged helix' DNA-binding domain"/>
    <property type="match status" value="1"/>
</dbReference>
<dbReference type="GO" id="GO:0003677">
    <property type="term" value="F:DNA binding"/>
    <property type="evidence" value="ECO:0007669"/>
    <property type="project" value="UniProtKB-KW"/>
</dbReference>
<evidence type="ECO:0000256" key="3">
    <source>
        <dbReference type="ARBA" id="ARBA00023125"/>
    </source>
</evidence>
<dbReference type="AlphaFoldDB" id="A0A6N2RZK3"/>
<sequence>MSNSAKKLEKLVRIAQLYYQEEKTQSEIAKIYGVSRPLVSRMLREAKELGIVEIRIRPPRERDSQVLSRAKAAFGIQGGALVGDSANDNMVNRELAEAAIHYLCELEGANFGIGWGTVIGEFITALEEKSPRQSTLKTVCPLVGNSGISNRNYHPNENVRIFAQQTFAEPYYLHTPAFAESQQDMELIHQMEHYKAVYHQWEQLDVALVNIGNYSSVPDFAAAARYGEMLSTRRPAGRLLAYFYDDEGKILRSDTDYAIQIPTGVLARCPNVIGICSANVTPRTLLGALRTGLITHLIAREWLVQEALERCGGSI</sequence>
<accession>A0A6N2RZK3</accession>